<reference evidence="2" key="1">
    <citation type="journal article" date="2015" name="Nature">
        <title>Complex archaea that bridge the gap between prokaryotes and eukaryotes.</title>
        <authorList>
            <person name="Spang A."/>
            <person name="Saw J.H."/>
            <person name="Jorgensen S.L."/>
            <person name="Zaremba-Niedzwiedzka K."/>
            <person name="Martijn J."/>
            <person name="Lind A.E."/>
            <person name="van Eijk R."/>
            <person name="Schleper C."/>
            <person name="Guy L."/>
            <person name="Ettema T.J."/>
        </authorList>
    </citation>
    <scope>NUCLEOTIDE SEQUENCE</scope>
</reference>
<comment type="caution">
    <text evidence="2">The sequence shown here is derived from an EMBL/GenBank/DDBJ whole genome shotgun (WGS) entry which is preliminary data.</text>
</comment>
<proteinExistence type="predicted"/>
<gene>
    <name evidence="2" type="ORF">LCGC14_1312290</name>
</gene>
<evidence type="ECO:0008006" key="3">
    <source>
        <dbReference type="Google" id="ProtNLM"/>
    </source>
</evidence>
<name>A0A0F9L709_9ZZZZ</name>
<protein>
    <recommendedName>
        <fullName evidence="3">Phage terminase large subunit N-terminal domain-containing protein</fullName>
    </recommendedName>
</protein>
<feature type="region of interest" description="Disordered" evidence="1">
    <location>
        <begin position="431"/>
        <end position="450"/>
    </location>
</feature>
<evidence type="ECO:0000256" key="1">
    <source>
        <dbReference type="SAM" id="MobiDB-lite"/>
    </source>
</evidence>
<sequence>MGLISRVAVKFANQLLELYNSNEYHILDLFRMYKGFLTKFGGYTEKHDLRRCTPWQMKDMEMSLWNDKIDYTKIPLETVHNRNRRSAKTKNFTEVGVFCALLDKEVKWRSAYGAQQTMAKFWYMLNPFVHKINNLENNVYLLGPSTYPINIGILSPGNVTGVECDVAMFDEGAWVFKNLKLYEAYKNARPMVAPSTFKHIMHFSTPARYSAFQEAWLEVESFAEEIGTTLTVLRTWKDCPWITPEFIEYEERMHIEDPSYINQNYKGVWVVRGGAVFNNFYDINDRVHVPKEIREGWNEIEVDKGGVDWNGEMTKHYLVLGKVIPQYVFIKQEIKFVEIAFLKEWMHRVTLELEDGDPFSDEFADTAKEIGIIGSYYGWDMPHKMERVRQLKIRTVIIDKAKCPTVWKNFQEAGFKKISRNAELEKRPDQHGLDGALHMVHPDPGPVDYRRRPKRTQLIAPIRDEWY</sequence>
<dbReference type="EMBL" id="LAZR01007757">
    <property type="protein sequence ID" value="KKM83156.1"/>
    <property type="molecule type" value="Genomic_DNA"/>
</dbReference>
<evidence type="ECO:0000313" key="2">
    <source>
        <dbReference type="EMBL" id="KKM83156.1"/>
    </source>
</evidence>
<accession>A0A0F9L709</accession>
<organism evidence="2">
    <name type="scientific">marine sediment metagenome</name>
    <dbReference type="NCBI Taxonomy" id="412755"/>
    <lineage>
        <taxon>unclassified sequences</taxon>
        <taxon>metagenomes</taxon>
        <taxon>ecological metagenomes</taxon>
    </lineage>
</organism>
<dbReference type="AlphaFoldDB" id="A0A0F9L709"/>